<dbReference type="PANTHER" id="PTHR33744">
    <property type="entry name" value="CARBOHYDRATE DIACID REGULATOR"/>
    <property type="match status" value="1"/>
</dbReference>
<dbReference type="InterPro" id="IPR041522">
    <property type="entry name" value="CdaR_GGDEF"/>
</dbReference>
<dbReference type="InterPro" id="IPR051448">
    <property type="entry name" value="CdaR-like_regulators"/>
</dbReference>
<evidence type="ECO:0000256" key="1">
    <source>
        <dbReference type="ARBA" id="ARBA00006754"/>
    </source>
</evidence>
<feature type="domain" description="PucR C-terminal helix-turn-helix" evidence="2">
    <location>
        <begin position="330"/>
        <end position="387"/>
    </location>
</feature>
<reference evidence="4 5" key="1">
    <citation type="submission" date="2019-09" db="EMBL/GenBank/DDBJ databases">
        <title>Phylogeny of genus Pseudoclavibacter and closely related genus.</title>
        <authorList>
            <person name="Li Y."/>
        </authorList>
    </citation>
    <scope>NUCLEOTIDE SEQUENCE [LARGE SCALE GENOMIC DNA]</scope>
    <source>
        <strain evidence="4 5">JCM 16921</strain>
    </source>
</reference>
<dbReference type="PANTHER" id="PTHR33744:SF7">
    <property type="entry name" value="PUCR FAMILY TRANSCRIPTIONAL REGULATOR"/>
    <property type="match status" value="1"/>
</dbReference>
<dbReference type="Pfam" id="PF17853">
    <property type="entry name" value="GGDEF_2"/>
    <property type="match status" value="1"/>
</dbReference>
<organism evidence="4 5">
    <name type="scientific">Pseudoclavibacter caeni</name>
    <dbReference type="NCBI Taxonomy" id="908846"/>
    <lineage>
        <taxon>Bacteria</taxon>
        <taxon>Bacillati</taxon>
        <taxon>Actinomycetota</taxon>
        <taxon>Actinomycetes</taxon>
        <taxon>Micrococcales</taxon>
        <taxon>Microbacteriaceae</taxon>
        <taxon>Pseudoclavibacter</taxon>
    </lineage>
</organism>
<dbReference type="RefSeq" id="WP_158035706.1">
    <property type="nucleotide sequence ID" value="NZ_BAAAZV010000003.1"/>
</dbReference>
<evidence type="ECO:0000313" key="5">
    <source>
        <dbReference type="Proteomes" id="UP000481339"/>
    </source>
</evidence>
<evidence type="ECO:0000259" key="3">
    <source>
        <dbReference type="Pfam" id="PF17853"/>
    </source>
</evidence>
<dbReference type="InterPro" id="IPR025736">
    <property type="entry name" value="PucR_C-HTH_dom"/>
</dbReference>
<dbReference type="Pfam" id="PF13556">
    <property type="entry name" value="HTH_30"/>
    <property type="match status" value="1"/>
</dbReference>
<gene>
    <name evidence="4" type="ORF">F8O02_02625</name>
</gene>
<feature type="domain" description="CdaR GGDEF-like" evidence="3">
    <location>
        <begin position="165"/>
        <end position="279"/>
    </location>
</feature>
<dbReference type="OrthoDB" id="3246591at2"/>
<name>A0A7C8FU45_9MICO</name>
<dbReference type="Proteomes" id="UP000481339">
    <property type="component" value="Unassembled WGS sequence"/>
</dbReference>
<comment type="similarity">
    <text evidence="1">Belongs to the CdaR family.</text>
</comment>
<dbReference type="Gene3D" id="1.10.10.2840">
    <property type="entry name" value="PucR C-terminal helix-turn-helix domain"/>
    <property type="match status" value="1"/>
</dbReference>
<evidence type="ECO:0000313" key="4">
    <source>
        <dbReference type="EMBL" id="KAB1632784.1"/>
    </source>
</evidence>
<comment type="caution">
    <text evidence="4">The sequence shown here is derived from an EMBL/GenBank/DDBJ whole genome shotgun (WGS) entry which is preliminary data.</text>
</comment>
<sequence>MSDDTTAERGRAVRERTLARLRSISGEMATATLHRLEEDLPWYAALPPARRSAIGLVAQSGIQSFINWFADAEADTWVPADIFGNAPRELIRSVSLQQTLQLVRVVISVVQDQFTADDPELRDAFLTYSRDVAFAAADVYAKAAEARGQWDDRLEALVVDSILNGESADELPSRVAALGWQAVGDIHVVIASGQITGDTEHLRRSARRLGSEMLIGVQADRIVLVLGQSVPVDGGQVHPWSVTHVVEGMLHLFAPGPVVIGPPVPGILEASTSARAAQAGYAAVPGWPGAPRPVAADDLLPERALAGDPLARVTLIQRAYTPLSQQTTDLLGTLRAYLDTGRSLEGTARELYVHPNTVRYRLRRIAEIVGWDPTEPRDALILQTALILGAINAG</sequence>
<keyword evidence="5" id="KW-1185">Reference proteome</keyword>
<dbReference type="InterPro" id="IPR042070">
    <property type="entry name" value="PucR_C-HTH_sf"/>
</dbReference>
<dbReference type="EMBL" id="WBKA01000002">
    <property type="protein sequence ID" value="KAB1632784.1"/>
    <property type="molecule type" value="Genomic_DNA"/>
</dbReference>
<accession>A0A7C8FU45</accession>
<proteinExistence type="inferred from homology"/>
<dbReference type="AlphaFoldDB" id="A0A7C8FU45"/>
<protein>
    <submittedName>
        <fullName evidence="4">PucR family transcriptional regulator</fullName>
    </submittedName>
</protein>
<evidence type="ECO:0000259" key="2">
    <source>
        <dbReference type="Pfam" id="PF13556"/>
    </source>
</evidence>